<name>A0AAD8WRH1_LOLMU</name>
<dbReference type="EMBL" id="JAUUTY010000003">
    <property type="protein sequence ID" value="KAK1670118.1"/>
    <property type="molecule type" value="Genomic_DNA"/>
</dbReference>
<dbReference type="Proteomes" id="UP001231189">
    <property type="component" value="Unassembled WGS sequence"/>
</dbReference>
<organism evidence="2 3">
    <name type="scientific">Lolium multiflorum</name>
    <name type="common">Italian ryegrass</name>
    <name type="synonym">Lolium perenne subsp. multiflorum</name>
    <dbReference type="NCBI Taxonomy" id="4521"/>
    <lineage>
        <taxon>Eukaryota</taxon>
        <taxon>Viridiplantae</taxon>
        <taxon>Streptophyta</taxon>
        <taxon>Embryophyta</taxon>
        <taxon>Tracheophyta</taxon>
        <taxon>Spermatophyta</taxon>
        <taxon>Magnoliopsida</taxon>
        <taxon>Liliopsida</taxon>
        <taxon>Poales</taxon>
        <taxon>Poaceae</taxon>
        <taxon>BOP clade</taxon>
        <taxon>Pooideae</taxon>
        <taxon>Poodae</taxon>
        <taxon>Poeae</taxon>
        <taxon>Poeae Chloroplast Group 2 (Poeae type)</taxon>
        <taxon>Loliodinae</taxon>
        <taxon>Loliinae</taxon>
        <taxon>Lolium</taxon>
    </lineage>
</organism>
<proteinExistence type="predicted"/>
<feature type="region of interest" description="Disordered" evidence="1">
    <location>
        <begin position="1"/>
        <end position="22"/>
    </location>
</feature>
<comment type="caution">
    <text evidence="2">The sequence shown here is derived from an EMBL/GenBank/DDBJ whole genome shotgun (WGS) entry which is preliminary data.</text>
</comment>
<reference evidence="2" key="1">
    <citation type="submission" date="2023-07" db="EMBL/GenBank/DDBJ databases">
        <title>A chromosome-level genome assembly of Lolium multiflorum.</title>
        <authorList>
            <person name="Chen Y."/>
            <person name="Copetti D."/>
            <person name="Kolliker R."/>
            <person name="Studer B."/>
        </authorList>
    </citation>
    <scope>NUCLEOTIDE SEQUENCE</scope>
    <source>
        <strain evidence="2">02402/16</strain>
        <tissue evidence="2">Leaf</tissue>
    </source>
</reference>
<evidence type="ECO:0000313" key="3">
    <source>
        <dbReference type="Proteomes" id="UP001231189"/>
    </source>
</evidence>
<dbReference type="AlphaFoldDB" id="A0AAD8WRH1"/>
<evidence type="ECO:0000256" key="1">
    <source>
        <dbReference type="SAM" id="MobiDB-lite"/>
    </source>
</evidence>
<keyword evidence="3" id="KW-1185">Reference proteome</keyword>
<gene>
    <name evidence="2" type="ORF">QYE76_058277</name>
</gene>
<accession>A0AAD8WRH1</accession>
<sequence>MPNPRGSGSSGDELGCSSVMSLGDEQFESNELSFMELLSRVELQPIPEQDEVDEMDFIPPNQLPEESIETDAFYNSYSNKNDGCYSEAGSASNTSRCFSSFNQSDAESVPQEVSSAKNDNLSETIEASVRKYCEDKSYDMFKPEVGMRFSAIY</sequence>
<evidence type="ECO:0000313" key="2">
    <source>
        <dbReference type="EMBL" id="KAK1670118.1"/>
    </source>
</evidence>
<protein>
    <submittedName>
        <fullName evidence="2">Uncharacterized protein</fullName>
    </submittedName>
</protein>